<dbReference type="Gene3D" id="1.25.10.10">
    <property type="entry name" value="Leucine-rich Repeat Variant"/>
    <property type="match status" value="1"/>
</dbReference>
<dbReference type="SUPFAM" id="SSF48371">
    <property type="entry name" value="ARM repeat"/>
    <property type="match status" value="1"/>
</dbReference>
<comment type="caution">
    <text evidence="1">The sequence shown here is derived from an EMBL/GenBank/DDBJ whole genome shotgun (WGS) entry which is preliminary data.</text>
</comment>
<protein>
    <recommendedName>
        <fullName evidence="3">HEAT repeat domain-containing protein</fullName>
    </recommendedName>
</protein>
<keyword evidence="2" id="KW-1185">Reference proteome</keyword>
<evidence type="ECO:0000313" key="1">
    <source>
        <dbReference type="EMBL" id="MEU0711067.1"/>
    </source>
</evidence>
<dbReference type="Proteomes" id="UP001550378">
    <property type="component" value="Unassembled WGS sequence"/>
</dbReference>
<dbReference type="InterPro" id="IPR011989">
    <property type="entry name" value="ARM-like"/>
</dbReference>
<reference evidence="1 2" key="1">
    <citation type="submission" date="2024-06" db="EMBL/GenBank/DDBJ databases">
        <title>The Natural Products Discovery Center: Release of the First 8490 Sequenced Strains for Exploring Actinobacteria Biosynthetic Diversity.</title>
        <authorList>
            <person name="Kalkreuter E."/>
            <person name="Kautsar S.A."/>
            <person name="Yang D."/>
            <person name="Bader C.D."/>
            <person name="Teijaro C.N."/>
            <person name="Fluegel L."/>
            <person name="Davis C.M."/>
            <person name="Simpson J.R."/>
            <person name="Lauterbach L."/>
            <person name="Steele A.D."/>
            <person name="Gui C."/>
            <person name="Meng S."/>
            <person name="Li G."/>
            <person name="Viehrig K."/>
            <person name="Ye F."/>
            <person name="Su P."/>
            <person name="Kiefer A.F."/>
            <person name="Nichols A."/>
            <person name="Cepeda A.J."/>
            <person name="Yan W."/>
            <person name="Fan B."/>
            <person name="Jiang Y."/>
            <person name="Adhikari A."/>
            <person name="Zheng C.-J."/>
            <person name="Schuster L."/>
            <person name="Cowan T.M."/>
            <person name="Smanski M.J."/>
            <person name="Chevrette M.G."/>
            <person name="De Carvalho L.P.S."/>
            <person name="Shen B."/>
        </authorList>
    </citation>
    <scope>NUCLEOTIDE SEQUENCE [LARGE SCALE GENOMIC DNA]</scope>
    <source>
        <strain evidence="1 2">NPDC006337</strain>
    </source>
</reference>
<dbReference type="InterPro" id="IPR016024">
    <property type="entry name" value="ARM-type_fold"/>
</dbReference>
<dbReference type="RefSeq" id="WP_359658747.1">
    <property type="nucleotide sequence ID" value="NZ_JBEXZP010000397.1"/>
</dbReference>
<accession>A0ABV2WCH5</accession>
<name>A0ABV2WCH5_9ACTN</name>
<dbReference type="EMBL" id="JBEXZR010000031">
    <property type="protein sequence ID" value="MEU0711067.1"/>
    <property type="molecule type" value="Genomic_DNA"/>
</dbReference>
<gene>
    <name evidence="1" type="ORF">ABZ508_27270</name>
</gene>
<evidence type="ECO:0008006" key="3">
    <source>
        <dbReference type="Google" id="ProtNLM"/>
    </source>
</evidence>
<evidence type="ECO:0000313" key="2">
    <source>
        <dbReference type="Proteomes" id="UP001550378"/>
    </source>
</evidence>
<proteinExistence type="predicted"/>
<sequence length="140" mass="15002">MTLPDHGSTVRSALRDARSASWSARADAGRRLADMAQDTEVAAVLLRLLLDGQDTWVTQETAEALLERGDEMGLRLVLAALTTADDDTGDHLHAAVTNVCCQSDEGLERLGTLLAALTGDADPLIGEEAGDMLRGWAFRR</sequence>
<organism evidence="1 2">
    <name type="scientific">Streptomyces lavendulocolor</name>
    <dbReference type="NCBI Taxonomy" id="67316"/>
    <lineage>
        <taxon>Bacteria</taxon>
        <taxon>Bacillati</taxon>
        <taxon>Actinomycetota</taxon>
        <taxon>Actinomycetes</taxon>
        <taxon>Kitasatosporales</taxon>
        <taxon>Streptomycetaceae</taxon>
        <taxon>Streptomyces</taxon>
    </lineage>
</organism>